<name>A0AAV4SDK5_9ARAC</name>
<dbReference type="InterPro" id="IPR044913">
    <property type="entry name" value="P_trefoil_dom_sf"/>
</dbReference>
<accession>A0AAV4SDK5</accession>
<keyword evidence="3" id="KW-0472">Membrane</keyword>
<protein>
    <submittedName>
        <fullName evidence="5">Sucrase-isomaltase, intestinal</fullName>
    </submittedName>
</protein>
<dbReference type="PROSITE" id="PS51448">
    <property type="entry name" value="P_TREFOIL_2"/>
    <property type="match status" value="1"/>
</dbReference>
<evidence type="ECO:0000256" key="3">
    <source>
        <dbReference type="SAM" id="Phobius"/>
    </source>
</evidence>
<evidence type="ECO:0000259" key="4">
    <source>
        <dbReference type="PROSITE" id="PS51448"/>
    </source>
</evidence>
<organism evidence="5 6">
    <name type="scientific">Caerostris darwini</name>
    <dbReference type="NCBI Taxonomy" id="1538125"/>
    <lineage>
        <taxon>Eukaryota</taxon>
        <taxon>Metazoa</taxon>
        <taxon>Ecdysozoa</taxon>
        <taxon>Arthropoda</taxon>
        <taxon>Chelicerata</taxon>
        <taxon>Arachnida</taxon>
        <taxon>Araneae</taxon>
        <taxon>Araneomorphae</taxon>
        <taxon>Entelegynae</taxon>
        <taxon>Araneoidea</taxon>
        <taxon>Araneidae</taxon>
        <taxon>Caerostris</taxon>
    </lineage>
</organism>
<evidence type="ECO:0000256" key="2">
    <source>
        <dbReference type="PROSITE-ProRule" id="PRU00779"/>
    </source>
</evidence>
<dbReference type="EMBL" id="BPLQ01007621">
    <property type="protein sequence ID" value="GIY31251.1"/>
    <property type="molecule type" value="Genomic_DNA"/>
</dbReference>
<dbReference type="Gene3D" id="2.60.40.1760">
    <property type="entry name" value="glycosyl hydrolase (family 31)"/>
    <property type="match status" value="1"/>
</dbReference>
<comment type="caution">
    <text evidence="2">Lacks conserved residue(s) required for the propagation of feature annotation.</text>
</comment>
<proteinExistence type="predicted"/>
<feature type="transmembrane region" description="Helical" evidence="3">
    <location>
        <begin position="34"/>
        <end position="56"/>
    </location>
</feature>
<evidence type="ECO:0000313" key="5">
    <source>
        <dbReference type="EMBL" id="GIY31251.1"/>
    </source>
</evidence>
<keyword evidence="1" id="KW-1015">Disulfide bond</keyword>
<evidence type="ECO:0000313" key="6">
    <source>
        <dbReference type="Proteomes" id="UP001054837"/>
    </source>
</evidence>
<reference evidence="5 6" key="1">
    <citation type="submission" date="2021-06" db="EMBL/GenBank/DDBJ databases">
        <title>Caerostris darwini draft genome.</title>
        <authorList>
            <person name="Kono N."/>
            <person name="Arakawa K."/>
        </authorList>
    </citation>
    <scope>NUCLEOTIDE SEQUENCE [LARGE SCALE GENOMIC DNA]</scope>
</reference>
<dbReference type="SMART" id="SM00018">
    <property type="entry name" value="PD"/>
    <property type="match status" value="1"/>
</dbReference>
<dbReference type="SUPFAM" id="SSF57492">
    <property type="entry name" value="Trefoil"/>
    <property type="match status" value="1"/>
</dbReference>
<sequence length="225" mass="25632">MSHTQTSVPPPPTTKSKKRTCCAGKKLVTYSCKVWCMVAVCVLLIAAASVLMYVLLSKNSTGQPEKVLALPKKPDWFPECLRELENPLERFNCYPEDRFVGKSACEARGCCYLNLTIPGELIEYGNRTFVSDKMPHCVYPKNYGYVAAGKTTSTFNGFVLPLQRVPAPSRFGDDTQVVNMLVEMQTKHRLRIKIYNKFYQTHCAPQHPYFVKVWLKGRDIFLEDF</sequence>
<keyword evidence="3" id="KW-1133">Transmembrane helix</keyword>
<dbReference type="Gene3D" id="4.10.110.10">
    <property type="entry name" value="Spasmolytic Protein, domain 1"/>
    <property type="match status" value="1"/>
</dbReference>
<dbReference type="InterPro" id="IPR000519">
    <property type="entry name" value="P_trefoil_dom"/>
</dbReference>
<keyword evidence="6" id="KW-1185">Reference proteome</keyword>
<dbReference type="Pfam" id="PF00088">
    <property type="entry name" value="Trefoil"/>
    <property type="match status" value="1"/>
</dbReference>
<dbReference type="CDD" id="cd00111">
    <property type="entry name" value="Trefoil"/>
    <property type="match status" value="1"/>
</dbReference>
<feature type="domain" description="P-type" evidence="4">
    <location>
        <begin position="78"/>
        <end position="141"/>
    </location>
</feature>
<evidence type="ECO:0000256" key="1">
    <source>
        <dbReference type="ARBA" id="ARBA00023157"/>
    </source>
</evidence>
<comment type="caution">
    <text evidence="5">The sequence shown here is derived from an EMBL/GenBank/DDBJ whole genome shotgun (WGS) entry which is preliminary data.</text>
</comment>
<dbReference type="AlphaFoldDB" id="A0AAV4SDK5"/>
<keyword evidence="3" id="KW-0812">Transmembrane</keyword>
<dbReference type="Proteomes" id="UP001054837">
    <property type="component" value="Unassembled WGS sequence"/>
</dbReference>
<gene>
    <name evidence="5" type="primary">SI_0</name>
    <name evidence="5" type="ORF">CDAR_473721</name>
</gene>